<reference evidence="3" key="1">
    <citation type="journal article" date="2019" name="Int. J. Syst. Evol. Microbiol.">
        <title>The Global Catalogue of Microorganisms (GCM) 10K type strain sequencing project: providing services to taxonomists for standard genome sequencing and annotation.</title>
        <authorList>
            <consortium name="The Broad Institute Genomics Platform"/>
            <consortium name="The Broad Institute Genome Sequencing Center for Infectious Disease"/>
            <person name="Wu L."/>
            <person name="Ma J."/>
        </authorList>
    </citation>
    <scope>NUCLEOTIDE SEQUENCE [LARGE SCALE GENOMIC DNA]</scope>
    <source>
        <strain evidence="3">JCM 16904</strain>
    </source>
</reference>
<protein>
    <submittedName>
        <fullName evidence="2">Uncharacterized protein</fullName>
    </submittedName>
</protein>
<name>A0ABP7CE95_9ACTN</name>
<keyword evidence="3" id="KW-1185">Reference proteome</keyword>
<proteinExistence type="predicted"/>
<comment type="caution">
    <text evidence="2">The sequence shown here is derived from an EMBL/GenBank/DDBJ whole genome shotgun (WGS) entry which is preliminary data.</text>
</comment>
<feature type="region of interest" description="Disordered" evidence="1">
    <location>
        <begin position="1"/>
        <end position="26"/>
    </location>
</feature>
<dbReference type="Proteomes" id="UP001500902">
    <property type="component" value="Unassembled WGS sequence"/>
</dbReference>
<accession>A0ABP7CE95</accession>
<evidence type="ECO:0000256" key="1">
    <source>
        <dbReference type="SAM" id="MobiDB-lite"/>
    </source>
</evidence>
<evidence type="ECO:0000313" key="3">
    <source>
        <dbReference type="Proteomes" id="UP001500902"/>
    </source>
</evidence>
<evidence type="ECO:0000313" key="2">
    <source>
        <dbReference type="EMBL" id="GAA3684473.1"/>
    </source>
</evidence>
<gene>
    <name evidence="2" type="ORF">GCM10022224_056420</name>
</gene>
<feature type="compositionally biased region" description="Basic residues" evidence="1">
    <location>
        <begin position="17"/>
        <end position="26"/>
    </location>
</feature>
<dbReference type="EMBL" id="BAAAZP010000101">
    <property type="protein sequence ID" value="GAA3684473.1"/>
    <property type="molecule type" value="Genomic_DNA"/>
</dbReference>
<organism evidence="2 3">
    <name type="scientific">Nonomuraea antimicrobica</name>
    <dbReference type="NCBI Taxonomy" id="561173"/>
    <lineage>
        <taxon>Bacteria</taxon>
        <taxon>Bacillati</taxon>
        <taxon>Actinomycetota</taxon>
        <taxon>Actinomycetes</taxon>
        <taxon>Streptosporangiales</taxon>
        <taxon>Streptosporangiaceae</taxon>
        <taxon>Nonomuraea</taxon>
    </lineage>
</organism>
<sequence>MRPPVRPARLCPQSGSKRARRGRWPRRRDRPIICGIAEHDLRSHSAGGTGKRPVNCGKEDTVPVVVRGRGTREQLVWLPECRPEGTDTTGFIDDPYASLGLCGVARRS</sequence>